<gene>
    <name evidence="1" type="ORF">METZ01_LOCUS283302</name>
</gene>
<reference evidence="1" key="1">
    <citation type="submission" date="2018-05" db="EMBL/GenBank/DDBJ databases">
        <authorList>
            <person name="Lanie J.A."/>
            <person name="Ng W.-L."/>
            <person name="Kazmierczak K.M."/>
            <person name="Andrzejewski T.M."/>
            <person name="Davidsen T.M."/>
            <person name="Wayne K.J."/>
            <person name="Tettelin H."/>
            <person name="Glass J.I."/>
            <person name="Rusch D."/>
            <person name="Podicherti R."/>
            <person name="Tsui H.-C.T."/>
            <person name="Winkler M.E."/>
        </authorList>
    </citation>
    <scope>NUCLEOTIDE SEQUENCE</scope>
</reference>
<evidence type="ECO:0000313" key="1">
    <source>
        <dbReference type="EMBL" id="SVC30448.1"/>
    </source>
</evidence>
<evidence type="ECO:0008006" key="2">
    <source>
        <dbReference type="Google" id="ProtNLM"/>
    </source>
</evidence>
<proteinExistence type="predicted"/>
<protein>
    <recommendedName>
        <fullName evidence="2">DNA helicase DnaB-like N-terminal domain-containing protein</fullName>
    </recommendedName>
</protein>
<organism evidence="1">
    <name type="scientific">marine metagenome</name>
    <dbReference type="NCBI Taxonomy" id="408172"/>
    <lineage>
        <taxon>unclassified sequences</taxon>
        <taxon>metagenomes</taxon>
        <taxon>ecological metagenomes</taxon>
    </lineage>
</organism>
<feature type="non-terminal residue" evidence="1">
    <location>
        <position position="27"/>
    </location>
</feature>
<sequence>MASIPLDRTPPHDTAAEQGVLGCILLD</sequence>
<dbReference type="EMBL" id="UINC01084114">
    <property type="protein sequence ID" value="SVC30448.1"/>
    <property type="molecule type" value="Genomic_DNA"/>
</dbReference>
<accession>A0A382L0H3</accession>
<dbReference type="AlphaFoldDB" id="A0A382L0H3"/>
<name>A0A382L0H3_9ZZZZ</name>